<dbReference type="Pfam" id="PF00353">
    <property type="entry name" value="HemolysinCabind"/>
    <property type="match status" value="2"/>
</dbReference>
<protein>
    <recommendedName>
        <fullName evidence="3">Alkaline phosphatase</fullName>
    </recommendedName>
</protein>
<dbReference type="SUPFAM" id="SSF51120">
    <property type="entry name" value="beta-Roll"/>
    <property type="match status" value="1"/>
</dbReference>
<keyword evidence="1" id="KW-0732">Signal</keyword>
<organism evidence="2">
    <name type="scientific">uncultured Solirubrobacteraceae bacterium</name>
    <dbReference type="NCBI Taxonomy" id="1162706"/>
    <lineage>
        <taxon>Bacteria</taxon>
        <taxon>Bacillati</taxon>
        <taxon>Actinomycetota</taxon>
        <taxon>Thermoleophilia</taxon>
        <taxon>Solirubrobacterales</taxon>
        <taxon>Solirubrobacteraceae</taxon>
        <taxon>environmental samples</taxon>
    </lineage>
</organism>
<evidence type="ECO:0000256" key="1">
    <source>
        <dbReference type="SAM" id="SignalP"/>
    </source>
</evidence>
<evidence type="ECO:0008006" key="3">
    <source>
        <dbReference type="Google" id="ProtNLM"/>
    </source>
</evidence>
<reference evidence="2" key="1">
    <citation type="submission" date="2020-02" db="EMBL/GenBank/DDBJ databases">
        <authorList>
            <person name="Meier V. D."/>
        </authorList>
    </citation>
    <scope>NUCLEOTIDE SEQUENCE</scope>
    <source>
        <strain evidence="2">AVDCRST_MAG67</strain>
    </source>
</reference>
<dbReference type="EMBL" id="CADCVQ010000036">
    <property type="protein sequence ID" value="CAA9478634.1"/>
    <property type="molecule type" value="Genomic_DNA"/>
</dbReference>
<dbReference type="AlphaFoldDB" id="A0A6J4RT92"/>
<dbReference type="InterPro" id="IPR001343">
    <property type="entry name" value="Hemolysn_Ca-bd"/>
</dbReference>
<dbReference type="PRINTS" id="PR00313">
    <property type="entry name" value="CABNDNGRPT"/>
</dbReference>
<sequence length="180" mass="19236">MSRVRMLVVALAATLCLAAVAAASHTPGGGCSDCASHKYWPTVDGIFKKAADGAQTLTGSSRSDELLGHHGSDTLRGGGASDILWGDWDAKNQPESQRDVIDGGDGTDFIYGSHGRNTIRAGAGNDVISVHYGRGFVDCGPGRDIYHVARSRRRGYRFRNCEKVDYRPESVRGGPMKPLS</sequence>
<gene>
    <name evidence="2" type="ORF">AVDCRST_MAG67-715</name>
</gene>
<accession>A0A6J4RT92</accession>
<dbReference type="InterPro" id="IPR011049">
    <property type="entry name" value="Serralysin-like_metalloprot_C"/>
</dbReference>
<evidence type="ECO:0000313" key="2">
    <source>
        <dbReference type="EMBL" id="CAA9478634.1"/>
    </source>
</evidence>
<proteinExistence type="predicted"/>
<feature type="chain" id="PRO_5038819061" description="Alkaline phosphatase" evidence="1">
    <location>
        <begin position="22"/>
        <end position="180"/>
    </location>
</feature>
<name>A0A6J4RT92_9ACTN</name>
<feature type="signal peptide" evidence="1">
    <location>
        <begin position="1"/>
        <end position="21"/>
    </location>
</feature>
<dbReference type="Gene3D" id="2.150.10.10">
    <property type="entry name" value="Serralysin-like metalloprotease, C-terminal"/>
    <property type="match status" value="2"/>
</dbReference>
<dbReference type="GO" id="GO:0005509">
    <property type="term" value="F:calcium ion binding"/>
    <property type="evidence" value="ECO:0007669"/>
    <property type="project" value="InterPro"/>
</dbReference>